<dbReference type="SUPFAM" id="SSF53098">
    <property type="entry name" value="Ribonuclease H-like"/>
    <property type="match status" value="1"/>
</dbReference>
<protein>
    <recommendedName>
        <fullName evidence="1">Integrase catalytic domain-containing protein</fullName>
    </recommendedName>
</protein>
<dbReference type="GeneTree" id="ENSGT00940000165266"/>
<evidence type="ECO:0000259" key="1">
    <source>
        <dbReference type="PROSITE" id="PS50994"/>
    </source>
</evidence>
<dbReference type="InterPro" id="IPR001584">
    <property type="entry name" value="Integrase_cat-core"/>
</dbReference>
<dbReference type="InterPro" id="IPR036397">
    <property type="entry name" value="RNaseH_sf"/>
</dbReference>
<accession>A0A9J7Y4B5</accession>
<dbReference type="GO" id="GO:0015074">
    <property type="term" value="P:DNA integration"/>
    <property type="evidence" value="ECO:0007669"/>
    <property type="project" value="InterPro"/>
</dbReference>
<dbReference type="InterPro" id="IPR012337">
    <property type="entry name" value="RNaseH-like_sf"/>
</dbReference>
<sequence>MALAVIEKNTRKWHEIQRALTQGICGERERRSIENCERNLGRIEHLLSPDTNNELKSSLAQLKTLIDANFHAGEDRRFSVRRTSSGRRGRPAIDVTREHIEFLLKQGHTISKTAEILGCSSSFLYKKSKLLGIPVRSMLSAIDDGELEQHVRQLQSQYPNSGNEMIRALLRAQGVLVTRSRVREMLTRVNPTAAARRWSQTVARRVYHVPYPNSLWHIDGNMRLIRWGFVIHGAIDGYSRLITYLNCSTDNRATTVLSQFLKATCLYALPSRVRSDHGGENILVALFMHLVQGLEHRGFITGRSVHNQRIERLWRDVFLHVLQHFYLMFYSLEDSEVLNPDDDVHRLSLHIVYLPEIQKRLEQFRQAWNLHPLRTENNRTPSQLWTEGMLKNIATDSTAVNNVFGENPYSDQNIDAILAQYGIQTLPTLDEEEFPAVNVEPPQLILTQQQQTSVHNAIQHLSDLKIKYQACCTAIISILQIQV</sequence>
<dbReference type="PANTHER" id="PTHR46791:SF9">
    <property type="entry name" value="INTEGRASE CATALYTIC DOMAIN-CONTAINING PROTEIN"/>
    <property type="match status" value="1"/>
</dbReference>
<dbReference type="Gene3D" id="3.30.420.10">
    <property type="entry name" value="Ribonuclease H-like superfamily/Ribonuclease H"/>
    <property type="match status" value="1"/>
</dbReference>
<feature type="domain" description="Integrase catalytic" evidence="1">
    <location>
        <begin position="206"/>
        <end position="389"/>
    </location>
</feature>
<dbReference type="OMA" id="ANIFGCS"/>
<evidence type="ECO:0000313" key="2">
    <source>
        <dbReference type="Ensembl" id="ENSCCRP00000113846.1"/>
    </source>
</evidence>
<dbReference type="AlphaFoldDB" id="A0A9J7Y4B5"/>
<proteinExistence type="predicted"/>
<name>A0A9J7Y4B5_CYPCA</name>
<dbReference type="Proteomes" id="UP001108240">
    <property type="component" value="Unplaced"/>
</dbReference>
<dbReference type="Ensembl" id="ENSCCRT00000185160.1">
    <property type="protein sequence ID" value="ENSCCRP00000113846.1"/>
    <property type="gene ID" value="ENSCCRG00000076471.1"/>
</dbReference>
<dbReference type="InterPro" id="IPR058913">
    <property type="entry name" value="Integrase_dom_put"/>
</dbReference>
<dbReference type="Pfam" id="PF24764">
    <property type="entry name" value="rva_4"/>
    <property type="match status" value="1"/>
</dbReference>
<dbReference type="PROSITE" id="PS50994">
    <property type="entry name" value="INTEGRASE"/>
    <property type="match status" value="1"/>
</dbReference>
<organism evidence="2 3">
    <name type="scientific">Cyprinus carpio carpio</name>
    <dbReference type="NCBI Taxonomy" id="630221"/>
    <lineage>
        <taxon>Eukaryota</taxon>
        <taxon>Metazoa</taxon>
        <taxon>Chordata</taxon>
        <taxon>Craniata</taxon>
        <taxon>Vertebrata</taxon>
        <taxon>Euteleostomi</taxon>
        <taxon>Actinopterygii</taxon>
        <taxon>Neopterygii</taxon>
        <taxon>Teleostei</taxon>
        <taxon>Ostariophysi</taxon>
        <taxon>Cypriniformes</taxon>
        <taxon>Cyprinidae</taxon>
        <taxon>Cyprininae</taxon>
        <taxon>Cyprinus</taxon>
    </lineage>
</organism>
<dbReference type="PANTHER" id="PTHR46791">
    <property type="entry name" value="EXPRESSED PROTEIN"/>
    <property type="match status" value="1"/>
</dbReference>
<evidence type="ECO:0000313" key="3">
    <source>
        <dbReference type="Proteomes" id="UP001108240"/>
    </source>
</evidence>
<dbReference type="Ensembl" id="ENSCCRT00000156018.1">
    <property type="protein sequence ID" value="ENSCCRP00000126802.1"/>
    <property type="gene ID" value="ENSCCRG00000057029.1"/>
</dbReference>
<dbReference type="GO" id="GO:0003676">
    <property type="term" value="F:nucleic acid binding"/>
    <property type="evidence" value="ECO:0007669"/>
    <property type="project" value="InterPro"/>
</dbReference>
<keyword evidence="3" id="KW-1185">Reference proteome</keyword>
<reference evidence="2" key="1">
    <citation type="submission" date="2025-05" db="UniProtKB">
        <authorList>
            <consortium name="Ensembl"/>
        </authorList>
    </citation>
    <scope>IDENTIFICATION</scope>
</reference>